<evidence type="ECO:0000313" key="8">
    <source>
        <dbReference type="EMBL" id="AZP05497.1"/>
    </source>
</evidence>
<dbReference type="PANTHER" id="PTHR11078:SF3">
    <property type="entry name" value="ANTITERMINATION NUSB DOMAIN-CONTAINING PROTEIN"/>
    <property type="match status" value="1"/>
</dbReference>
<dbReference type="SUPFAM" id="SSF48013">
    <property type="entry name" value="NusB-like"/>
    <property type="match status" value="1"/>
</dbReference>
<dbReference type="EMBL" id="CP034465">
    <property type="protein sequence ID" value="AZP05497.1"/>
    <property type="molecule type" value="Genomic_DNA"/>
</dbReference>
<protein>
    <recommendedName>
        <fullName evidence="6">Transcription antitermination protein NusB</fullName>
    </recommendedName>
    <alternativeName>
        <fullName evidence="6">Antitermination factor NusB</fullName>
    </alternativeName>
</protein>
<dbReference type="GO" id="GO:0006353">
    <property type="term" value="P:DNA-templated transcription termination"/>
    <property type="evidence" value="ECO:0007669"/>
    <property type="project" value="UniProtKB-UniRule"/>
</dbReference>
<dbReference type="GO" id="GO:0005829">
    <property type="term" value="C:cytosol"/>
    <property type="evidence" value="ECO:0007669"/>
    <property type="project" value="TreeGrafter"/>
</dbReference>
<keyword evidence="2 6" id="KW-0889">Transcription antitermination</keyword>
<evidence type="ECO:0000256" key="6">
    <source>
        <dbReference type="HAMAP-Rule" id="MF_00073"/>
    </source>
</evidence>
<dbReference type="InterPro" id="IPR006027">
    <property type="entry name" value="NusB_RsmB_TIM44"/>
</dbReference>
<name>A0A3Q9BLY5_9LACT</name>
<dbReference type="InterPro" id="IPR011605">
    <property type="entry name" value="NusB_fam"/>
</dbReference>
<evidence type="ECO:0000256" key="1">
    <source>
        <dbReference type="ARBA" id="ARBA00005952"/>
    </source>
</evidence>
<dbReference type="Proteomes" id="UP000273326">
    <property type="component" value="Chromosome"/>
</dbReference>
<accession>A0A3Q9BLY5</accession>
<organism evidence="8 9">
    <name type="scientific">Jeotgalibaca ciconiae</name>
    <dbReference type="NCBI Taxonomy" id="2496265"/>
    <lineage>
        <taxon>Bacteria</taxon>
        <taxon>Bacillati</taxon>
        <taxon>Bacillota</taxon>
        <taxon>Bacilli</taxon>
        <taxon>Lactobacillales</taxon>
        <taxon>Carnobacteriaceae</taxon>
        <taxon>Jeotgalibaca</taxon>
    </lineage>
</organism>
<dbReference type="GO" id="GO:0003723">
    <property type="term" value="F:RNA binding"/>
    <property type="evidence" value="ECO:0007669"/>
    <property type="project" value="UniProtKB-UniRule"/>
</dbReference>
<dbReference type="Gene3D" id="1.10.940.10">
    <property type="entry name" value="NusB-like"/>
    <property type="match status" value="1"/>
</dbReference>
<dbReference type="Pfam" id="PF01029">
    <property type="entry name" value="NusB"/>
    <property type="match status" value="1"/>
</dbReference>
<dbReference type="InterPro" id="IPR035926">
    <property type="entry name" value="NusB-like_sf"/>
</dbReference>
<dbReference type="NCBIfam" id="TIGR01951">
    <property type="entry name" value="nusB"/>
    <property type="match status" value="1"/>
</dbReference>
<keyword evidence="5 6" id="KW-0804">Transcription</keyword>
<dbReference type="NCBIfam" id="NF001223">
    <property type="entry name" value="PRK00202.1-1"/>
    <property type="match status" value="1"/>
</dbReference>
<keyword evidence="9" id="KW-1185">Reference proteome</keyword>
<dbReference type="OrthoDB" id="9811381at2"/>
<dbReference type="HAMAP" id="MF_00073">
    <property type="entry name" value="NusB"/>
    <property type="match status" value="1"/>
</dbReference>
<evidence type="ECO:0000256" key="4">
    <source>
        <dbReference type="ARBA" id="ARBA00023015"/>
    </source>
</evidence>
<reference evidence="9" key="1">
    <citation type="submission" date="2018-12" db="EMBL/GenBank/DDBJ databases">
        <title>Complete genome sequencing of Jeotgalibaca sp. H21T32.</title>
        <authorList>
            <person name="Bae J.-W."/>
            <person name="Lee S.-Y."/>
        </authorList>
    </citation>
    <scope>NUCLEOTIDE SEQUENCE [LARGE SCALE GENOMIC DNA]</scope>
    <source>
        <strain evidence="9">H21T32</strain>
    </source>
</reference>
<keyword evidence="4 6" id="KW-0805">Transcription regulation</keyword>
<dbReference type="GO" id="GO:0031564">
    <property type="term" value="P:transcription antitermination"/>
    <property type="evidence" value="ECO:0007669"/>
    <property type="project" value="UniProtKB-KW"/>
</dbReference>
<evidence type="ECO:0000313" key="9">
    <source>
        <dbReference type="Proteomes" id="UP000273326"/>
    </source>
</evidence>
<evidence type="ECO:0000256" key="5">
    <source>
        <dbReference type="ARBA" id="ARBA00023163"/>
    </source>
</evidence>
<evidence type="ECO:0000256" key="2">
    <source>
        <dbReference type="ARBA" id="ARBA00022814"/>
    </source>
</evidence>
<dbReference type="PANTHER" id="PTHR11078">
    <property type="entry name" value="N UTILIZATION SUBSTANCE PROTEIN B-RELATED"/>
    <property type="match status" value="1"/>
</dbReference>
<evidence type="ECO:0000256" key="3">
    <source>
        <dbReference type="ARBA" id="ARBA00022884"/>
    </source>
</evidence>
<comment type="similarity">
    <text evidence="1 6">Belongs to the NusB family.</text>
</comment>
<comment type="function">
    <text evidence="6">Involved in transcription antitermination. Required for transcription of ribosomal RNA (rRNA) genes. Binds specifically to the boxA antiterminator sequence of the ribosomal RNA (rrn) operons.</text>
</comment>
<keyword evidence="3 6" id="KW-0694">RNA-binding</keyword>
<evidence type="ECO:0000259" key="7">
    <source>
        <dbReference type="Pfam" id="PF01029"/>
    </source>
</evidence>
<sequence>MTFPPLNRHQVREKALQAIFQLKSNDELDKETAIRMARLSEQEDLNEDEELPNESYLNELVNGVIEKQEEINEQIRPYLKKWTFERLPRTDGIILQLAVYEMVFVEESEVPSKVALNEAIELAKEYCDESSRKFINGVLSNLMSNIENP</sequence>
<gene>
    <name evidence="6 8" type="primary">nusB</name>
    <name evidence="8" type="ORF">EJN90_13030</name>
</gene>
<dbReference type="KEGG" id="jeh:EJN90_13030"/>
<proteinExistence type="inferred from homology"/>
<feature type="domain" description="NusB/RsmB/TIM44" evidence="7">
    <location>
        <begin position="9"/>
        <end position="143"/>
    </location>
</feature>
<dbReference type="RefSeq" id="WP_126111957.1">
    <property type="nucleotide sequence ID" value="NZ_CP034465.1"/>
</dbReference>
<dbReference type="AlphaFoldDB" id="A0A3Q9BLY5"/>